<evidence type="ECO:0000256" key="1">
    <source>
        <dbReference type="SAM" id="MobiDB-lite"/>
    </source>
</evidence>
<reference evidence="4" key="1">
    <citation type="journal article" date="2012" name="Nature">
        <title>A physical, genetic and functional sequence assembly of the barley genome.</title>
        <authorList>
            <consortium name="The International Barley Genome Sequencing Consortium"/>
            <person name="Mayer K.F."/>
            <person name="Waugh R."/>
            <person name="Brown J.W."/>
            <person name="Schulman A."/>
            <person name="Langridge P."/>
            <person name="Platzer M."/>
            <person name="Fincher G.B."/>
            <person name="Muehlbauer G.J."/>
            <person name="Sato K."/>
            <person name="Close T.J."/>
            <person name="Wise R.P."/>
            <person name="Stein N."/>
        </authorList>
    </citation>
    <scope>NUCLEOTIDE SEQUENCE [LARGE SCALE GENOMIC DNA]</scope>
    <source>
        <strain evidence="4">cv. Morex</strain>
    </source>
</reference>
<dbReference type="KEGG" id="hvg:123395772"/>
<keyword evidence="2" id="KW-0812">Transmembrane</keyword>
<gene>
    <name evidence="3" type="primary">LOC123395772</name>
</gene>
<keyword evidence="2" id="KW-0472">Membrane</keyword>
<dbReference type="OrthoDB" id="785744at2759"/>
<name>A0A8I6YT31_HORVV</name>
<feature type="compositionally biased region" description="Low complexity" evidence="1">
    <location>
        <begin position="28"/>
        <end position="46"/>
    </location>
</feature>
<reference evidence="3" key="2">
    <citation type="submission" date="2020-10" db="EMBL/GenBank/DDBJ databases">
        <authorList>
            <person name="Scholz U."/>
            <person name="Mascher M."/>
            <person name="Fiebig A."/>
        </authorList>
    </citation>
    <scope>NUCLEOTIDE SEQUENCE [LARGE SCALE GENOMIC DNA]</scope>
    <source>
        <strain evidence="3">cv. Morex</strain>
    </source>
</reference>
<dbReference type="GeneID" id="123395772"/>
<feature type="transmembrane region" description="Helical" evidence="2">
    <location>
        <begin position="94"/>
        <end position="116"/>
    </location>
</feature>
<dbReference type="Gramene" id="HORVU.MOREX.r2.5HG0405630.1">
    <property type="protein sequence ID" value="HORVU.MOREX.r2.5HG0405630.1.CDS.1"/>
    <property type="gene ID" value="HORVU.MOREX.r2.5HG0405630"/>
</dbReference>
<reference evidence="3" key="3">
    <citation type="submission" date="2022-01" db="UniProtKB">
        <authorList>
            <consortium name="EnsemblPlants"/>
        </authorList>
    </citation>
    <scope>IDENTIFICATION</scope>
    <source>
        <strain evidence="3">subsp. vulgare</strain>
    </source>
</reference>
<keyword evidence="2" id="KW-1133">Transmembrane helix</keyword>
<dbReference type="EnsemblPlants" id="HORVU.MOREX.r3.5HG0489560.1">
    <property type="protein sequence ID" value="HORVU.MOREX.r3.5HG0489560.1.CDS1"/>
    <property type="gene ID" value="HORVU.MOREX.r3.5HG0489560"/>
</dbReference>
<keyword evidence="4" id="KW-1185">Reference proteome</keyword>
<dbReference type="AlphaFoldDB" id="A0A8I6YT31"/>
<protein>
    <submittedName>
        <fullName evidence="3">Uncharacterized protein</fullName>
    </submittedName>
</protein>
<proteinExistence type="predicted"/>
<evidence type="ECO:0000256" key="2">
    <source>
        <dbReference type="SAM" id="Phobius"/>
    </source>
</evidence>
<feature type="region of interest" description="Disordered" evidence="1">
    <location>
        <begin position="1"/>
        <end position="64"/>
    </location>
</feature>
<accession>A0A8I6YT31</accession>
<dbReference type="Gramene" id="HORVU.MOREX.r3.5HG0489560.1">
    <property type="protein sequence ID" value="HORVU.MOREX.r3.5HG0489560.1.CDS1"/>
    <property type="gene ID" value="HORVU.MOREX.r3.5HG0489560"/>
</dbReference>
<sequence length="160" mass="16871">MPMPMPMDVTSRPLPKTTGPKPRRPHPGARGYKAGATTGRTATATRTRTHTHTLTPRSASTTSKFSSGWGIDRIMAPAPVEFVGAREAGGVGGDALYCAIILWLSVMSWIIFTCVGGDDGGRRGRKGRRDTKVFVGAERLCDGTGPRCSGGYGLCGSCVD</sequence>
<dbReference type="Proteomes" id="UP000011116">
    <property type="component" value="Chromosome 5H"/>
</dbReference>
<organism evidence="3 4">
    <name type="scientific">Hordeum vulgare subsp. vulgare</name>
    <name type="common">Domesticated barley</name>
    <dbReference type="NCBI Taxonomy" id="112509"/>
    <lineage>
        <taxon>Eukaryota</taxon>
        <taxon>Viridiplantae</taxon>
        <taxon>Streptophyta</taxon>
        <taxon>Embryophyta</taxon>
        <taxon>Tracheophyta</taxon>
        <taxon>Spermatophyta</taxon>
        <taxon>Magnoliopsida</taxon>
        <taxon>Liliopsida</taxon>
        <taxon>Poales</taxon>
        <taxon>Poaceae</taxon>
        <taxon>BOP clade</taxon>
        <taxon>Pooideae</taxon>
        <taxon>Triticodae</taxon>
        <taxon>Triticeae</taxon>
        <taxon>Hordeinae</taxon>
        <taxon>Hordeum</taxon>
    </lineage>
</organism>
<evidence type="ECO:0000313" key="3">
    <source>
        <dbReference type="EnsemblPlants" id="HORVU.MOREX.r3.5HG0489560.1.CDS1"/>
    </source>
</evidence>
<dbReference type="RefSeq" id="XP_044946734.1">
    <property type="nucleotide sequence ID" value="XM_045090799.1"/>
</dbReference>
<evidence type="ECO:0000313" key="4">
    <source>
        <dbReference type="Proteomes" id="UP000011116"/>
    </source>
</evidence>